<dbReference type="GO" id="GO:0019843">
    <property type="term" value="F:rRNA binding"/>
    <property type="evidence" value="ECO:0007669"/>
    <property type="project" value="UniProtKB-UniRule"/>
</dbReference>
<evidence type="ECO:0000256" key="6">
    <source>
        <dbReference type="ARBA" id="ARBA00022679"/>
    </source>
</evidence>
<evidence type="ECO:0000256" key="8">
    <source>
        <dbReference type="ARBA" id="ARBA00022694"/>
    </source>
</evidence>
<dbReference type="Pfam" id="PF21016">
    <property type="entry name" value="RlmN_N"/>
    <property type="match status" value="1"/>
</dbReference>
<dbReference type="GO" id="GO:0051539">
    <property type="term" value="F:4 iron, 4 sulfur cluster binding"/>
    <property type="evidence" value="ECO:0007669"/>
    <property type="project" value="UniProtKB-UniRule"/>
</dbReference>
<dbReference type="PIRSF" id="PIRSF006004">
    <property type="entry name" value="CHP00048"/>
    <property type="match status" value="1"/>
</dbReference>
<keyword evidence="5 12" id="KW-0489">Methyltransferase</keyword>
<feature type="binding site" evidence="12">
    <location>
        <position position="145"/>
    </location>
    <ligand>
        <name>[4Fe-4S] cluster</name>
        <dbReference type="ChEBI" id="CHEBI:49883"/>
        <note>4Fe-4S-S-AdoMet</note>
    </ligand>
</feature>
<keyword evidence="10 12" id="KW-0408">Iron</keyword>
<feature type="active site" description="Proton acceptor" evidence="12">
    <location>
        <position position="101"/>
    </location>
</feature>
<dbReference type="PROSITE" id="PS51918">
    <property type="entry name" value="RADICAL_SAM"/>
    <property type="match status" value="1"/>
</dbReference>
<dbReference type="OrthoDB" id="9793973at2"/>
<dbReference type="SFLD" id="SFLDS00029">
    <property type="entry name" value="Radical_SAM"/>
    <property type="match status" value="1"/>
</dbReference>
<keyword evidence="11 12" id="KW-0411">Iron-sulfur</keyword>
<feature type="binding site" evidence="12">
    <location>
        <position position="148"/>
    </location>
    <ligand>
        <name>[4Fe-4S] cluster</name>
        <dbReference type="ChEBI" id="CHEBI:49883"/>
        <note>4Fe-4S-S-AdoMet</note>
    </ligand>
</feature>
<keyword evidence="8 12" id="KW-0819">tRNA processing</keyword>
<protein>
    <recommendedName>
        <fullName evidence="12">Probable dual-specificity RNA methyltransferase RlmN</fullName>
        <ecNumber evidence="12">2.1.1.192</ecNumber>
    </recommendedName>
    <alternativeName>
        <fullName evidence="12">23S rRNA (adenine(2503)-C(2))-methyltransferase</fullName>
    </alternativeName>
    <alternativeName>
        <fullName evidence="12">23S rRNA m2A2503 methyltransferase</fullName>
    </alternativeName>
    <alternativeName>
        <fullName evidence="12">Ribosomal RNA large subunit methyltransferase N</fullName>
    </alternativeName>
    <alternativeName>
        <fullName evidence="12">tRNA (adenine(37)-C(2))-methyltransferase</fullName>
    </alternativeName>
    <alternativeName>
        <fullName evidence="12">tRNA m2A37 methyltransferase</fullName>
    </alternativeName>
</protein>
<comment type="catalytic activity">
    <reaction evidence="12">
        <text>adenosine(37) in tRNA + 2 reduced [2Fe-2S]-[ferredoxin] + 2 S-adenosyl-L-methionine = 2-methyladenosine(37) in tRNA + 5'-deoxyadenosine + L-methionine + 2 oxidized [2Fe-2S]-[ferredoxin] + S-adenosyl-L-homocysteine</text>
        <dbReference type="Rhea" id="RHEA:43332"/>
        <dbReference type="Rhea" id="RHEA-COMP:10000"/>
        <dbReference type="Rhea" id="RHEA-COMP:10001"/>
        <dbReference type="Rhea" id="RHEA-COMP:10162"/>
        <dbReference type="Rhea" id="RHEA-COMP:10485"/>
        <dbReference type="ChEBI" id="CHEBI:17319"/>
        <dbReference type="ChEBI" id="CHEBI:33737"/>
        <dbReference type="ChEBI" id="CHEBI:33738"/>
        <dbReference type="ChEBI" id="CHEBI:57844"/>
        <dbReference type="ChEBI" id="CHEBI:57856"/>
        <dbReference type="ChEBI" id="CHEBI:59789"/>
        <dbReference type="ChEBI" id="CHEBI:74411"/>
        <dbReference type="ChEBI" id="CHEBI:74497"/>
        <dbReference type="EC" id="2.1.1.192"/>
    </reaction>
</comment>
<dbReference type="RefSeq" id="WP_131153951.1">
    <property type="nucleotide sequence ID" value="NZ_CP036402.1"/>
</dbReference>
<feature type="active site" description="S-methylcysteine intermediate" evidence="12">
    <location>
        <position position="394"/>
    </location>
</feature>
<evidence type="ECO:0000313" key="15">
    <source>
        <dbReference type="EMBL" id="QBI18954.1"/>
    </source>
</evidence>
<accession>A0A411YCL3</accession>
<dbReference type="Proteomes" id="UP000291469">
    <property type="component" value="Chromosome"/>
</dbReference>
<keyword evidence="16" id="KW-1185">Reference proteome</keyword>
<comment type="subcellular location">
    <subcellularLocation>
        <location evidence="1 12">Cytoplasm</location>
    </subcellularLocation>
</comment>
<dbReference type="InterPro" id="IPR027492">
    <property type="entry name" value="RNA_MTrfase_RlmN"/>
</dbReference>
<reference evidence="15 16" key="1">
    <citation type="submission" date="2019-01" db="EMBL/GenBank/DDBJ databases">
        <title>Egibacter rhizosphaerae EGI 80759T.</title>
        <authorList>
            <person name="Chen D.-D."/>
            <person name="Tian Y."/>
            <person name="Jiao J.-Y."/>
            <person name="Zhang X.-T."/>
            <person name="Zhang Y.-G."/>
            <person name="Zhang Y."/>
            <person name="Xiao M."/>
            <person name="Shu W.-S."/>
            <person name="Li W.-J."/>
        </authorList>
    </citation>
    <scope>NUCLEOTIDE SEQUENCE [LARGE SCALE GENOMIC DNA]</scope>
    <source>
        <strain evidence="15 16">EGI 80759</strain>
    </source>
</reference>
<comment type="catalytic activity">
    <reaction evidence="12">
        <text>adenosine(2503) in 23S rRNA + 2 reduced [2Fe-2S]-[ferredoxin] + 2 S-adenosyl-L-methionine = 2-methyladenosine(2503) in 23S rRNA + 5'-deoxyadenosine + L-methionine + 2 oxidized [2Fe-2S]-[ferredoxin] + S-adenosyl-L-homocysteine</text>
        <dbReference type="Rhea" id="RHEA:42916"/>
        <dbReference type="Rhea" id="RHEA-COMP:10000"/>
        <dbReference type="Rhea" id="RHEA-COMP:10001"/>
        <dbReference type="Rhea" id="RHEA-COMP:10152"/>
        <dbReference type="Rhea" id="RHEA-COMP:10282"/>
        <dbReference type="ChEBI" id="CHEBI:17319"/>
        <dbReference type="ChEBI" id="CHEBI:33737"/>
        <dbReference type="ChEBI" id="CHEBI:33738"/>
        <dbReference type="ChEBI" id="CHEBI:57844"/>
        <dbReference type="ChEBI" id="CHEBI:57856"/>
        <dbReference type="ChEBI" id="CHEBI:59789"/>
        <dbReference type="ChEBI" id="CHEBI:74411"/>
        <dbReference type="ChEBI" id="CHEBI:74497"/>
        <dbReference type="EC" id="2.1.1.192"/>
    </reaction>
</comment>
<keyword evidence="4 12" id="KW-0698">rRNA processing</keyword>
<organism evidence="15 16">
    <name type="scientific">Egibacter rhizosphaerae</name>
    <dbReference type="NCBI Taxonomy" id="1670831"/>
    <lineage>
        <taxon>Bacteria</taxon>
        <taxon>Bacillati</taxon>
        <taxon>Actinomycetota</taxon>
        <taxon>Nitriliruptoria</taxon>
        <taxon>Egibacterales</taxon>
        <taxon>Egibacteraceae</taxon>
        <taxon>Egibacter</taxon>
    </lineage>
</organism>
<dbReference type="EC" id="2.1.1.192" evidence="12"/>
<dbReference type="AlphaFoldDB" id="A0A411YCL3"/>
<dbReference type="GO" id="GO:0005737">
    <property type="term" value="C:cytoplasm"/>
    <property type="evidence" value="ECO:0007669"/>
    <property type="project" value="UniProtKB-SubCell"/>
</dbReference>
<keyword evidence="6 12" id="KW-0808">Transferase</keyword>
<evidence type="ECO:0000256" key="3">
    <source>
        <dbReference type="ARBA" id="ARBA00022490"/>
    </source>
</evidence>
<evidence type="ECO:0000256" key="4">
    <source>
        <dbReference type="ARBA" id="ARBA00022552"/>
    </source>
</evidence>
<evidence type="ECO:0000256" key="9">
    <source>
        <dbReference type="ARBA" id="ARBA00022723"/>
    </source>
</evidence>
<evidence type="ECO:0000259" key="14">
    <source>
        <dbReference type="PROSITE" id="PS51918"/>
    </source>
</evidence>
<keyword evidence="3 12" id="KW-0963">Cytoplasm</keyword>
<name>A0A411YCL3_9ACTN</name>
<evidence type="ECO:0000313" key="16">
    <source>
        <dbReference type="Proteomes" id="UP000291469"/>
    </source>
</evidence>
<dbReference type="SFLD" id="SFLDG01062">
    <property type="entry name" value="methyltransferase_(Class_A)"/>
    <property type="match status" value="1"/>
</dbReference>
<keyword evidence="9 12" id="KW-0479">Metal-binding</keyword>
<feature type="binding site" evidence="12">
    <location>
        <position position="351"/>
    </location>
    <ligand>
        <name>S-adenosyl-L-methionine</name>
        <dbReference type="ChEBI" id="CHEBI:59789"/>
    </ligand>
</feature>
<comment type="miscellaneous">
    <text evidence="12">Reaction proceeds by a ping-pong mechanism involving intermediate methylation of a conserved cysteine residue.</text>
</comment>
<dbReference type="HAMAP" id="MF_01849">
    <property type="entry name" value="RNA_methyltr_RlmN"/>
    <property type="match status" value="1"/>
</dbReference>
<evidence type="ECO:0000256" key="12">
    <source>
        <dbReference type="HAMAP-Rule" id="MF_01849"/>
    </source>
</evidence>
<dbReference type="GO" id="GO:0000049">
    <property type="term" value="F:tRNA binding"/>
    <property type="evidence" value="ECO:0007669"/>
    <property type="project" value="UniProtKB-UniRule"/>
</dbReference>
<dbReference type="GO" id="GO:0046872">
    <property type="term" value="F:metal ion binding"/>
    <property type="evidence" value="ECO:0007669"/>
    <property type="project" value="UniProtKB-KW"/>
</dbReference>
<dbReference type="CDD" id="cd01335">
    <property type="entry name" value="Radical_SAM"/>
    <property type="match status" value="1"/>
</dbReference>
<feature type="domain" description="Radical SAM core" evidence="14">
    <location>
        <begin position="127"/>
        <end position="389"/>
    </location>
</feature>
<feature type="region of interest" description="Disordered" evidence="13">
    <location>
        <begin position="175"/>
        <end position="202"/>
    </location>
</feature>
<dbReference type="GO" id="GO:0070475">
    <property type="term" value="P:rRNA base methylation"/>
    <property type="evidence" value="ECO:0007669"/>
    <property type="project" value="UniProtKB-UniRule"/>
</dbReference>
<evidence type="ECO:0000256" key="11">
    <source>
        <dbReference type="ARBA" id="ARBA00023014"/>
    </source>
</evidence>
<dbReference type="EMBL" id="CP036402">
    <property type="protein sequence ID" value="QBI18954.1"/>
    <property type="molecule type" value="Genomic_DNA"/>
</dbReference>
<dbReference type="SFLD" id="SFLDF00275">
    <property type="entry name" value="adenosine_C2_methyltransferase"/>
    <property type="match status" value="1"/>
</dbReference>
<dbReference type="GO" id="GO:0030488">
    <property type="term" value="P:tRNA methylation"/>
    <property type="evidence" value="ECO:0007669"/>
    <property type="project" value="UniProtKB-UniRule"/>
</dbReference>
<dbReference type="Gene3D" id="1.10.150.530">
    <property type="match status" value="1"/>
</dbReference>
<gene>
    <name evidence="12" type="primary">rlmN</name>
    <name evidence="15" type="ORF">ER308_04950</name>
</gene>
<dbReference type="InterPro" id="IPR004383">
    <property type="entry name" value="rRNA_lsu_MTrfase_RlmN/Cfr"/>
</dbReference>
<dbReference type="InterPro" id="IPR058240">
    <property type="entry name" value="rSAM_sf"/>
</dbReference>
<evidence type="ECO:0000256" key="1">
    <source>
        <dbReference type="ARBA" id="ARBA00004496"/>
    </source>
</evidence>
<dbReference type="InterPro" id="IPR048641">
    <property type="entry name" value="RlmN_N"/>
</dbReference>
<evidence type="ECO:0000256" key="2">
    <source>
        <dbReference type="ARBA" id="ARBA00022485"/>
    </source>
</evidence>
<dbReference type="GO" id="GO:0070040">
    <property type="term" value="F:rRNA (adenine(2503)-C2-)-methyltransferase activity"/>
    <property type="evidence" value="ECO:0007669"/>
    <property type="project" value="UniProtKB-UniRule"/>
</dbReference>
<keyword evidence="12" id="KW-1015">Disulfide bond</keyword>
<keyword evidence="2 12" id="KW-0004">4Fe-4S</keyword>
<proteinExistence type="inferred from homology"/>
<dbReference type="InterPro" id="IPR007197">
    <property type="entry name" value="rSAM"/>
</dbReference>
<evidence type="ECO:0000256" key="7">
    <source>
        <dbReference type="ARBA" id="ARBA00022691"/>
    </source>
</evidence>
<comment type="function">
    <text evidence="12">Specifically methylates position 2 of adenine 2503 in 23S rRNA and position 2 of adenine 37 in tRNAs.</text>
</comment>
<dbReference type="KEGG" id="erz:ER308_04950"/>
<dbReference type="PANTHER" id="PTHR30544:SF5">
    <property type="entry name" value="RADICAL SAM CORE DOMAIN-CONTAINING PROTEIN"/>
    <property type="match status" value="1"/>
</dbReference>
<dbReference type="SUPFAM" id="SSF102114">
    <property type="entry name" value="Radical SAM enzymes"/>
    <property type="match status" value="1"/>
</dbReference>
<comment type="caution">
    <text evidence="12">Lacks conserved residue(s) required for the propagation of feature annotation.</text>
</comment>
<keyword evidence="7 12" id="KW-0949">S-adenosyl-L-methionine</keyword>
<dbReference type="Gene3D" id="3.20.20.70">
    <property type="entry name" value="Aldolase class I"/>
    <property type="match status" value="1"/>
</dbReference>
<sequence>MAASPRIDPYRADDAALASAFGDEPPYRVRQVRSWLARGVDDPHAMTDLPKELRARLAQRLVPAPPVLAHRTADEGLTHKVLLGMPRGAPDEPLARTEPVESVLMLYPRQAVHGAAGDGTDDAAPRGRARATVCVSSQAGCAMGCPFCATGQAGYRGQLSTGEIVRQVTVMQRLLKRGGRGDSRSPTATEDDPRAHPGAGLPFDAPDHVTNVVFMGMGEPLANADAVLDAVRWLADGTDGFGLSARSITVSTVGLVPGMRRLTALGLPVTLAVSLHAPTDGLRDHLVPPNQHFPLTEVLSAAEAHAEATGRRLTFEYVLIDEVNDDPAAHARELARLVRDLPAHVNLIPMNPTPEVPWHAPPIARQRAFRDTLAEHGVTATIRHNRGGDIDAACGQLYATYAAGSGRTLPVAQGAADRVAALMGEPSP</sequence>
<dbReference type="GO" id="GO:0002935">
    <property type="term" value="F:tRNA (adenine(37)-C2)-methyltransferase activity"/>
    <property type="evidence" value="ECO:0007669"/>
    <property type="project" value="UniProtKB-UniRule"/>
</dbReference>
<comment type="similarity">
    <text evidence="12">Belongs to the radical SAM superfamily. RlmN family.</text>
</comment>
<evidence type="ECO:0000256" key="5">
    <source>
        <dbReference type="ARBA" id="ARBA00022603"/>
    </source>
</evidence>
<evidence type="ECO:0000256" key="10">
    <source>
        <dbReference type="ARBA" id="ARBA00023004"/>
    </source>
</evidence>
<dbReference type="InterPro" id="IPR013785">
    <property type="entry name" value="Aldolase_TIM"/>
</dbReference>
<dbReference type="PANTHER" id="PTHR30544">
    <property type="entry name" value="23S RRNA METHYLTRANSFERASE"/>
    <property type="match status" value="1"/>
</dbReference>
<feature type="binding site" evidence="12">
    <location>
        <begin position="274"/>
        <end position="276"/>
    </location>
    <ligand>
        <name>S-adenosyl-L-methionine</name>
        <dbReference type="ChEBI" id="CHEBI:59789"/>
    </ligand>
</feature>
<comment type="cofactor">
    <cofactor evidence="12">
        <name>[4Fe-4S] cluster</name>
        <dbReference type="ChEBI" id="CHEBI:49883"/>
    </cofactor>
    <text evidence="12">Binds 1 [4Fe-4S] cluster. The cluster is coordinated with 3 cysteines and an exchangeable S-adenosyl-L-methionine.</text>
</comment>
<feature type="binding site" evidence="12">
    <location>
        <position position="251"/>
    </location>
    <ligand>
        <name>S-adenosyl-L-methionine</name>
        <dbReference type="ChEBI" id="CHEBI:59789"/>
    </ligand>
</feature>
<feature type="binding site" evidence="12">
    <location>
        <begin position="218"/>
        <end position="219"/>
    </location>
    <ligand>
        <name>S-adenosyl-L-methionine</name>
        <dbReference type="ChEBI" id="CHEBI:59789"/>
    </ligand>
</feature>
<dbReference type="InterPro" id="IPR040072">
    <property type="entry name" value="Methyltransferase_A"/>
</dbReference>
<feature type="binding site" evidence="12">
    <location>
        <position position="141"/>
    </location>
    <ligand>
        <name>[4Fe-4S] cluster</name>
        <dbReference type="ChEBI" id="CHEBI:49883"/>
        <note>4Fe-4S-S-AdoMet</note>
    </ligand>
</feature>
<evidence type="ECO:0000256" key="13">
    <source>
        <dbReference type="SAM" id="MobiDB-lite"/>
    </source>
</evidence>